<keyword evidence="2" id="KW-0479">Metal-binding</keyword>
<organism evidence="8 9">
    <name type="scientific">Daphnia galeata</name>
    <dbReference type="NCBI Taxonomy" id="27404"/>
    <lineage>
        <taxon>Eukaryota</taxon>
        <taxon>Metazoa</taxon>
        <taxon>Ecdysozoa</taxon>
        <taxon>Arthropoda</taxon>
        <taxon>Crustacea</taxon>
        <taxon>Branchiopoda</taxon>
        <taxon>Diplostraca</taxon>
        <taxon>Cladocera</taxon>
        <taxon>Anomopoda</taxon>
        <taxon>Daphniidae</taxon>
        <taxon>Daphnia</taxon>
    </lineage>
</organism>
<protein>
    <recommendedName>
        <fullName evidence="7">HAT C-terminal dimerisation domain-containing protein</fullName>
    </recommendedName>
</protein>
<dbReference type="PANTHER" id="PTHR46481:SF10">
    <property type="entry name" value="ZINC FINGER BED DOMAIN-CONTAINING PROTEIN 39"/>
    <property type="match status" value="1"/>
</dbReference>
<comment type="caution">
    <text evidence="8">The sequence shown here is derived from an EMBL/GenBank/DDBJ whole genome shotgun (WGS) entry which is preliminary data.</text>
</comment>
<evidence type="ECO:0000256" key="3">
    <source>
        <dbReference type="ARBA" id="ARBA00022771"/>
    </source>
</evidence>
<feature type="compositionally biased region" description="Low complexity" evidence="6">
    <location>
        <begin position="18"/>
        <end position="35"/>
    </location>
</feature>
<proteinExistence type="predicted"/>
<evidence type="ECO:0000256" key="1">
    <source>
        <dbReference type="ARBA" id="ARBA00004123"/>
    </source>
</evidence>
<dbReference type="SUPFAM" id="SSF140996">
    <property type="entry name" value="Hermes dimerisation domain"/>
    <property type="match status" value="1"/>
</dbReference>
<name>A0A8J2WP50_9CRUS</name>
<dbReference type="InterPro" id="IPR052035">
    <property type="entry name" value="ZnF_BED_domain_contain"/>
</dbReference>
<evidence type="ECO:0000313" key="8">
    <source>
        <dbReference type="EMBL" id="CAH0112091.1"/>
    </source>
</evidence>
<evidence type="ECO:0000313" key="9">
    <source>
        <dbReference type="Proteomes" id="UP000789390"/>
    </source>
</evidence>
<evidence type="ECO:0000256" key="4">
    <source>
        <dbReference type="ARBA" id="ARBA00022833"/>
    </source>
</evidence>
<evidence type="ECO:0000256" key="2">
    <source>
        <dbReference type="ARBA" id="ARBA00022723"/>
    </source>
</evidence>
<evidence type="ECO:0000256" key="5">
    <source>
        <dbReference type="ARBA" id="ARBA00023242"/>
    </source>
</evidence>
<dbReference type="PANTHER" id="PTHR46481">
    <property type="entry name" value="ZINC FINGER BED DOMAIN-CONTAINING PROTEIN 4"/>
    <property type="match status" value="1"/>
</dbReference>
<sequence>MQRRVLNVSKEKIPPQTSFSQTVSSSMSSDSPSSSQELAAYPARCEKSNAVMRAVLLFIVRGMHPLSLVDNEHFITLVKELDPRINLSCRTTLTNVLLPKLYEEAKTKLREELASINHVALTTDGWTSNTGDSYITNICAFLKEVANEWNSDEKIVAIVTDNASNMKLAVTLGGWKHVSCFAHTLNLAVTDALKNNSELNGILARCRSLVAFFKQPSKANSQFKKNGCFVKNIYNYFKARSSDALELHCYYVKKRRGDPAPLDFADYEEMQFFVCLQLLKDELEANLKTRFGRDEDVQSKALSTFLDPRYKKAYFKKASTSVEHTLDRELRELRKMSNQNAPQPRDRPSLIDSQQRNIFKQLHTETVKQKNLERRGGENTAVSNILLIKEYNDWPLLEDVDPLKWWRQRLGDGVMIPLVNVVKKIFCIPATSVPSEQIFSKAGLLISKQRNGLKPSNVDMLIF</sequence>
<dbReference type="GO" id="GO:0008270">
    <property type="term" value="F:zinc ion binding"/>
    <property type="evidence" value="ECO:0007669"/>
    <property type="project" value="UniProtKB-KW"/>
</dbReference>
<dbReference type="AlphaFoldDB" id="A0A8J2WP50"/>
<dbReference type="EMBL" id="CAKKLH010000322">
    <property type="protein sequence ID" value="CAH0112091.1"/>
    <property type="molecule type" value="Genomic_DNA"/>
</dbReference>
<dbReference type="GO" id="GO:0046983">
    <property type="term" value="F:protein dimerization activity"/>
    <property type="evidence" value="ECO:0007669"/>
    <property type="project" value="InterPro"/>
</dbReference>
<keyword evidence="9" id="KW-1185">Reference proteome</keyword>
<keyword evidence="4" id="KW-0862">Zinc</keyword>
<dbReference type="InterPro" id="IPR008906">
    <property type="entry name" value="HATC_C_dom"/>
</dbReference>
<accession>A0A8J2WP50</accession>
<keyword evidence="5" id="KW-0539">Nucleus</keyword>
<dbReference type="OrthoDB" id="1607513at2759"/>
<feature type="region of interest" description="Disordered" evidence="6">
    <location>
        <begin position="1"/>
        <end position="35"/>
    </location>
</feature>
<dbReference type="InterPro" id="IPR012337">
    <property type="entry name" value="RNaseH-like_sf"/>
</dbReference>
<dbReference type="Pfam" id="PF05699">
    <property type="entry name" value="Dimer_Tnp_hAT"/>
    <property type="match status" value="1"/>
</dbReference>
<dbReference type="SUPFAM" id="SSF53098">
    <property type="entry name" value="Ribonuclease H-like"/>
    <property type="match status" value="1"/>
</dbReference>
<reference evidence="8" key="1">
    <citation type="submission" date="2021-11" db="EMBL/GenBank/DDBJ databases">
        <authorList>
            <person name="Schell T."/>
        </authorList>
    </citation>
    <scope>NUCLEOTIDE SEQUENCE</scope>
    <source>
        <strain evidence="8">M5</strain>
    </source>
</reference>
<evidence type="ECO:0000259" key="7">
    <source>
        <dbReference type="Pfam" id="PF05699"/>
    </source>
</evidence>
<gene>
    <name evidence="8" type="ORF">DGAL_LOCUS15803</name>
</gene>
<dbReference type="GO" id="GO:0005634">
    <property type="term" value="C:nucleus"/>
    <property type="evidence" value="ECO:0007669"/>
    <property type="project" value="UniProtKB-SubCell"/>
</dbReference>
<comment type="subcellular location">
    <subcellularLocation>
        <location evidence="1">Nucleus</location>
    </subcellularLocation>
</comment>
<keyword evidence="3" id="KW-0863">Zinc-finger</keyword>
<evidence type="ECO:0000256" key="6">
    <source>
        <dbReference type="SAM" id="MobiDB-lite"/>
    </source>
</evidence>
<feature type="domain" description="HAT C-terminal dimerisation" evidence="7">
    <location>
        <begin position="388"/>
        <end position="463"/>
    </location>
</feature>
<dbReference type="Proteomes" id="UP000789390">
    <property type="component" value="Unassembled WGS sequence"/>
</dbReference>